<evidence type="ECO:0000313" key="2">
    <source>
        <dbReference type="Proteomes" id="UP000053263"/>
    </source>
</evidence>
<gene>
    <name evidence="1" type="ORF">PLICRDRAFT_179210</name>
</gene>
<dbReference type="HOGENOM" id="CLU_007279_2_0_1"/>
<evidence type="ECO:0008006" key="3">
    <source>
        <dbReference type="Google" id="ProtNLM"/>
    </source>
</evidence>
<sequence>MDGLTDAGPSCNLSYVDRLALLHDHRAAWGMLHWKDKKTIPFHGSCQAYELVGGVFAKTMSSMHFDATVLPTSLDPDYHMISMNLKLPVRDFVIDPTQDLLVLVEAGIVGRPSSDMRIHLRDMSNNTTHPEASQPTLVIPNIQSSASNSFISVVDDVVGVYAYELGPRLIIWNWKTGVTLVDCSSDMLPPQTWDFTFLSARAFMVTSVNIPGRMHVFSFTSTPGKPKCCAVLHLPPLQQDVELDYLATHTAPFHAYCPRGVPFTTSRESRIHVLSMQYVSREGTHPRFILFLHNRTLLRYVDSPLCEEEVDIPWDAWGPRQSRFLTQHAPFEWLRYAHGQRVICPPTRLTENRGTLVQLLDFNVHPEWPDTFERVAAEAALDKGLRYRLVLEESIIYKEQIFVDDFSTSLPYRVLGRMVKSHYSGFMIDEQRILGLNSTAFSEADMKEIDVFMF</sequence>
<name>A0A0C9SRP3_PLICR</name>
<accession>A0A0C9SRP3</accession>
<protein>
    <recommendedName>
        <fullName evidence="3">F-box domain-containing protein</fullName>
    </recommendedName>
</protein>
<reference evidence="1 2" key="1">
    <citation type="submission" date="2014-06" db="EMBL/GenBank/DDBJ databases">
        <title>Evolutionary Origins and Diversification of the Mycorrhizal Mutualists.</title>
        <authorList>
            <consortium name="DOE Joint Genome Institute"/>
            <consortium name="Mycorrhizal Genomics Consortium"/>
            <person name="Kohler A."/>
            <person name="Kuo A."/>
            <person name="Nagy L.G."/>
            <person name="Floudas D."/>
            <person name="Copeland A."/>
            <person name="Barry K.W."/>
            <person name="Cichocki N."/>
            <person name="Veneault-Fourrey C."/>
            <person name="LaButti K."/>
            <person name="Lindquist E.A."/>
            <person name="Lipzen A."/>
            <person name="Lundell T."/>
            <person name="Morin E."/>
            <person name="Murat C."/>
            <person name="Riley R."/>
            <person name="Ohm R."/>
            <person name="Sun H."/>
            <person name="Tunlid A."/>
            <person name="Henrissat B."/>
            <person name="Grigoriev I.V."/>
            <person name="Hibbett D.S."/>
            <person name="Martin F."/>
        </authorList>
    </citation>
    <scope>NUCLEOTIDE SEQUENCE [LARGE SCALE GENOMIC DNA]</scope>
    <source>
        <strain evidence="1 2">FD-325 SS-3</strain>
    </source>
</reference>
<dbReference type="AlphaFoldDB" id="A0A0C9SRP3"/>
<evidence type="ECO:0000313" key="1">
    <source>
        <dbReference type="EMBL" id="KII84882.1"/>
    </source>
</evidence>
<keyword evidence="2" id="KW-1185">Reference proteome</keyword>
<dbReference type="Proteomes" id="UP000053263">
    <property type="component" value="Unassembled WGS sequence"/>
</dbReference>
<dbReference type="EMBL" id="KN832569">
    <property type="protein sequence ID" value="KII84882.1"/>
    <property type="molecule type" value="Genomic_DNA"/>
</dbReference>
<proteinExistence type="predicted"/>
<dbReference type="OrthoDB" id="2745718at2759"/>
<organism evidence="1 2">
    <name type="scientific">Plicaturopsis crispa FD-325 SS-3</name>
    <dbReference type="NCBI Taxonomy" id="944288"/>
    <lineage>
        <taxon>Eukaryota</taxon>
        <taxon>Fungi</taxon>
        <taxon>Dikarya</taxon>
        <taxon>Basidiomycota</taxon>
        <taxon>Agaricomycotina</taxon>
        <taxon>Agaricomycetes</taxon>
        <taxon>Agaricomycetidae</taxon>
        <taxon>Amylocorticiales</taxon>
        <taxon>Amylocorticiaceae</taxon>
        <taxon>Plicatura</taxon>
        <taxon>Plicaturopsis crispa</taxon>
    </lineage>
</organism>